<dbReference type="AlphaFoldDB" id="A0AA88XKN8"/>
<comment type="subcellular location">
    <subcellularLocation>
        <location evidence="1">Membrane</location>
        <topology evidence="1">Multi-pass membrane protein</topology>
    </subcellularLocation>
</comment>
<comment type="caution">
    <text evidence="6">The sequence shown here is derived from an EMBL/GenBank/DDBJ whole genome shotgun (WGS) entry which is preliminary data.</text>
</comment>
<keyword evidence="4 5" id="KW-0472">Membrane</keyword>
<feature type="transmembrane region" description="Helical" evidence="5">
    <location>
        <begin position="173"/>
        <end position="195"/>
    </location>
</feature>
<dbReference type="PANTHER" id="PTHR21284:SF12">
    <property type="entry name" value="EG:80H7.2 PROTEIN"/>
    <property type="match status" value="1"/>
</dbReference>
<evidence type="ECO:0000256" key="5">
    <source>
        <dbReference type="SAM" id="Phobius"/>
    </source>
</evidence>
<dbReference type="PANTHER" id="PTHR21284">
    <property type="entry name" value="EG:80H7.2 PROTEIN"/>
    <property type="match status" value="1"/>
</dbReference>
<evidence type="ECO:0000256" key="1">
    <source>
        <dbReference type="ARBA" id="ARBA00004141"/>
    </source>
</evidence>
<evidence type="ECO:0000256" key="4">
    <source>
        <dbReference type="ARBA" id="ARBA00023136"/>
    </source>
</evidence>
<dbReference type="EMBL" id="VSWD01000011">
    <property type="protein sequence ID" value="KAK3087052.1"/>
    <property type="molecule type" value="Genomic_DNA"/>
</dbReference>
<sequence length="223" mass="25716">MATERVNCLLIGALVFCAAGLLFFIIGFSTPHWLEADERYQIQSGFKKLGLWEACFKDWTYFKDYNGKQYNGCWWIFSYEYRPIWQWLNPPWFLAIQVLMTLTLLLELVTVVLLILYVIRVFPASSNYVGLFATAIMALLSGIVTAICMVIFGTKSVVDRQWIENPDKNYLSWSFGLIVLSGFLILFGGMCLFVAGMQVRLITNYEKRPRQYGYEARPALPAY</sequence>
<reference evidence="6" key="1">
    <citation type="submission" date="2019-08" db="EMBL/GenBank/DDBJ databases">
        <title>The improved chromosome-level genome for the pearl oyster Pinctada fucata martensii using PacBio sequencing and Hi-C.</title>
        <authorList>
            <person name="Zheng Z."/>
        </authorList>
    </citation>
    <scope>NUCLEOTIDE SEQUENCE</scope>
    <source>
        <strain evidence="6">ZZ-2019</strain>
        <tissue evidence="6">Adductor muscle</tissue>
    </source>
</reference>
<feature type="transmembrane region" description="Helical" evidence="5">
    <location>
        <begin position="92"/>
        <end position="119"/>
    </location>
</feature>
<keyword evidence="3 5" id="KW-1133">Transmembrane helix</keyword>
<dbReference type="GO" id="GO:0016020">
    <property type="term" value="C:membrane"/>
    <property type="evidence" value="ECO:0007669"/>
    <property type="project" value="UniProtKB-SubCell"/>
</dbReference>
<dbReference type="InterPro" id="IPR004031">
    <property type="entry name" value="PMP22/EMP/MP20/Claudin"/>
</dbReference>
<keyword evidence="7" id="KW-1185">Reference proteome</keyword>
<organism evidence="6 7">
    <name type="scientific">Pinctada imbricata</name>
    <name type="common">Atlantic pearl-oyster</name>
    <name type="synonym">Pinctada martensii</name>
    <dbReference type="NCBI Taxonomy" id="66713"/>
    <lineage>
        <taxon>Eukaryota</taxon>
        <taxon>Metazoa</taxon>
        <taxon>Spiralia</taxon>
        <taxon>Lophotrochozoa</taxon>
        <taxon>Mollusca</taxon>
        <taxon>Bivalvia</taxon>
        <taxon>Autobranchia</taxon>
        <taxon>Pteriomorphia</taxon>
        <taxon>Pterioida</taxon>
        <taxon>Pterioidea</taxon>
        <taxon>Pteriidae</taxon>
        <taxon>Pinctada</taxon>
    </lineage>
</organism>
<evidence type="ECO:0000313" key="7">
    <source>
        <dbReference type="Proteomes" id="UP001186944"/>
    </source>
</evidence>
<evidence type="ECO:0000256" key="2">
    <source>
        <dbReference type="ARBA" id="ARBA00022692"/>
    </source>
</evidence>
<keyword evidence="2 5" id="KW-0812">Transmembrane</keyword>
<name>A0AA88XKN8_PINIB</name>
<feature type="transmembrane region" description="Helical" evidence="5">
    <location>
        <begin position="7"/>
        <end position="28"/>
    </location>
</feature>
<dbReference type="Gene3D" id="1.20.140.150">
    <property type="match status" value="1"/>
</dbReference>
<dbReference type="Proteomes" id="UP001186944">
    <property type="component" value="Unassembled WGS sequence"/>
</dbReference>
<proteinExistence type="predicted"/>
<protein>
    <submittedName>
        <fullName evidence="6">Uncharacterized protein</fullName>
    </submittedName>
</protein>
<dbReference type="Pfam" id="PF13903">
    <property type="entry name" value="Claudin_2"/>
    <property type="match status" value="1"/>
</dbReference>
<feature type="transmembrane region" description="Helical" evidence="5">
    <location>
        <begin position="131"/>
        <end position="153"/>
    </location>
</feature>
<accession>A0AA88XKN8</accession>
<evidence type="ECO:0000313" key="6">
    <source>
        <dbReference type="EMBL" id="KAK3087052.1"/>
    </source>
</evidence>
<evidence type="ECO:0000256" key="3">
    <source>
        <dbReference type="ARBA" id="ARBA00022989"/>
    </source>
</evidence>
<gene>
    <name evidence="6" type="ORF">FSP39_001046</name>
</gene>